<dbReference type="Pfam" id="PF00347">
    <property type="entry name" value="Ribosomal_L6"/>
    <property type="match status" value="2"/>
</dbReference>
<dbReference type="RefSeq" id="WP_061853478.1">
    <property type="nucleotide sequence ID" value="NZ_LUGM01000002.1"/>
</dbReference>
<dbReference type="EMBL" id="LUGM01000002">
    <property type="protein sequence ID" value="KYH13236.1"/>
    <property type="molecule type" value="Genomic_DNA"/>
</dbReference>
<evidence type="ECO:0000313" key="10">
    <source>
        <dbReference type="EMBL" id="KYH13236.1"/>
    </source>
</evidence>
<evidence type="ECO:0000256" key="4">
    <source>
        <dbReference type="ARBA" id="ARBA00022980"/>
    </source>
</evidence>
<dbReference type="FunFam" id="3.90.930.12:FF:000001">
    <property type="entry name" value="50S ribosomal protein L6"/>
    <property type="match status" value="1"/>
</dbReference>
<evidence type="ECO:0000256" key="7">
    <source>
        <dbReference type="RuleBase" id="RU003869"/>
    </source>
</evidence>
<dbReference type="HAMAP" id="MF_01365_B">
    <property type="entry name" value="Ribosomal_uL6_B"/>
    <property type="match status" value="1"/>
</dbReference>
<dbReference type="InterPro" id="IPR000702">
    <property type="entry name" value="Ribosomal_uL6-like"/>
</dbReference>
<dbReference type="NCBIfam" id="TIGR03654">
    <property type="entry name" value="L6_bact"/>
    <property type="match status" value="1"/>
</dbReference>
<evidence type="ECO:0000256" key="2">
    <source>
        <dbReference type="ARBA" id="ARBA00022730"/>
    </source>
</evidence>
<comment type="caution">
    <text evidence="10">The sequence shown here is derived from an EMBL/GenBank/DDBJ whole genome shotgun (WGS) entry which is preliminary data.</text>
</comment>
<dbReference type="GO" id="GO:0003735">
    <property type="term" value="F:structural constituent of ribosome"/>
    <property type="evidence" value="ECO:0007669"/>
    <property type="project" value="UniProtKB-UniRule"/>
</dbReference>
<dbReference type="PANTHER" id="PTHR11655">
    <property type="entry name" value="60S/50S RIBOSOMAL PROTEIN L6/L9"/>
    <property type="match status" value="1"/>
</dbReference>
<comment type="subunit">
    <text evidence="6">Part of the 50S ribosomal subunit.</text>
</comment>
<protein>
    <recommendedName>
        <fullName evidence="6">Large ribosomal subunit protein uL6</fullName>
    </recommendedName>
</protein>
<evidence type="ECO:0000256" key="6">
    <source>
        <dbReference type="HAMAP-Rule" id="MF_01365"/>
    </source>
</evidence>
<keyword evidence="3 6" id="KW-0694">RNA-binding</keyword>
<evidence type="ECO:0000256" key="1">
    <source>
        <dbReference type="ARBA" id="ARBA00009356"/>
    </source>
</evidence>
<keyword evidence="4 6" id="KW-0689">Ribosomal protein</keyword>
<dbReference type="FunFam" id="3.90.930.12:FF:000002">
    <property type="entry name" value="50S ribosomal protein L6"/>
    <property type="match status" value="1"/>
</dbReference>
<comment type="similarity">
    <text evidence="1 6 7">Belongs to the universal ribosomal protein uL6 family.</text>
</comment>
<dbReference type="InterPro" id="IPR019906">
    <property type="entry name" value="Ribosomal_uL6_bac-type"/>
</dbReference>
<dbReference type="InterPro" id="IPR020040">
    <property type="entry name" value="Ribosomal_uL6_a/b-dom"/>
</dbReference>
<dbReference type="InterPro" id="IPR036789">
    <property type="entry name" value="Ribosomal_uL6-like_a/b-dom_sf"/>
</dbReference>
<dbReference type="Gene3D" id="3.90.930.12">
    <property type="entry name" value="Ribosomal protein L6, alpha-beta domain"/>
    <property type="match status" value="2"/>
</dbReference>
<reference evidence="10 11" key="1">
    <citation type="submission" date="2016-02" db="EMBL/GenBank/DDBJ databases">
        <title>Draft genome sequence of hydrocarbon degrading Staphylococcus saprophyticus Strain CNV2, isolated from crude-oil contaminated soil from Noonmati Oil Refinery, Guwahati, Assam, India.</title>
        <authorList>
            <person name="Mukherjee A."/>
            <person name="Chettri B."/>
            <person name="Langpoklakpam J."/>
            <person name="Singh A.K."/>
            <person name="Chattopadhyay D.J."/>
        </authorList>
    </citation>
    <scope>NUCLEOTIDE SEQUENCE [LARGE SCALE GENOMIC DNA]</scope>
    <source>
        <strain evidence="10 11">CNV2</strain>
    </source>
</reference>
<dbReference type="AlphaFoldDB" id="A0A151A1J0"/>
<evidence type="ECO:0000256" key="3">
    <source>
        <dbReference type="ARBA" id="ARBA00022884"/>
    </source>
</evidence>
<keyword evidence="5 6" id="KW-0687">Ribonucleoprotein</keyword>
<dbReference type="GO" id="GO:0019843">
    <property type="term" value="F:rRNA binding"/>
    <property type="evidence" value="ECO:0007669"/>
    <property type="project" value="UniProtKB-UniRule"/>
</dbReference>
<dbReference type="PROSITE" id="PS00525">
    <property type="entry name" value="RIBOSOMAL_L6_1"/>
    <property type="match status" value="1"/>
</dbReference>
<dbReference type="SUPFAM" id="SSF56053">
    <property type="entry name" value="Ribosomal protein L6"/>
    <property type="match status" value="2"/>
</dbReference>
<feature type="domain" description="Large ribosomal subunit protein uL6 alpha-beta" evidence="9">
    <location>
        <begin position="11"/>
        <end position="82"/>
    </location>
</feature>
<evidence type="ECO:0000313" key="11">
    <source>
        <dbReference type="Proteomes" id="UP000075418"/>
    </source>
</evidence>
<dbReference type="PANTHER" id="PTHR11655:SF14">
    <property type="entry name" value="LARGE RIBOSOMAL SUBUNIT PROTEIN UL6M"/>
    <property type="match status" value="1"/>
</dbReference>
<comment type="function">
    <text evidence="6 8">This protein binds to the 23S rRNA, and is important in its secondary structure. It is located near the subunit interface in the base of the L7/L12 stalk, and near the tRNA binding site of the peptidyltransferase center.</text>
</comment>
<evidence type="ECO:0000256" key="5">
    <source>
        <dbReference type="ARBA" id="ARBA00023274"/>
    </source>
</evidence>
<gene>
    <name evidence="6" type="primary">rplF</name>
    <name evidence="10" type="ORF">A0131_00210</name>
</gene>
<dbReference type="GO" id="GO:0002181">
    <property type="term" value="P:cytoplasmic translation"/>
    <property type="evidence" value="ECO:0007669"/>
    <property type="project" value="TreeGrafter"/>
</dbReference>
<name>A0A151A1J0_9STAP</name>
<keyword evidence="2 6" id="KW-0699">rRNA-binding</keyword>
<dbReference type="GO" id="GO:0022625">
    <property type="term" value="C:cytosolic large ribosomal subunit"/>
    <property type="evidence" value="ECO:0007669"/>
    <property type="project" value="UniProtKB-UniRule"/>
</dbReference>
<dbReference type="InterPro" id="IPR002358">
    <property type="entry name" value="Ribosomal_uL6_CS"/>
</dbReference>
<feature type="domain" description="Large ribosomal subunit protein uL6 alpha-beta" evidence="9">
    <location>
        <begin position="90"/>
        <end position="164"/>
    </location>
</feature>
<accession>A0A151A1J0</accession>
<sequence>MSRVGKKIIDIPSDVTVSIDGNTVTVKGPKGELSKTLNERMTYKQDENTLEVVRPSDSKDDRTVHGTTRALINNMILGVSQGFQKTLELVGVGYRAQMQGNDLVLNVGYSHSVEIKAEDGITFAVEKNTTVTVSGVSKEQVGAIASNIRSTRPPEPYKGKGIRYQGEYVRRKEGKTGK</sequence>
<evidence type="ECO:0000259" key="9">
    <source>
        <dbReference type="Pfam" id="PF00347"/>
    </source>
</evidence>
<dbReference type="PRINTS" id="PR00059">
    <property type="entry name" value="RIBOSOMALL6"/>
</dbReference>
<evidence type="ECO:0000256" key="8">
    <source>
        <dbReference type="RuleBase" id="RU003870"/>
    </source>
</evidence>
<dbReference type="Proteomes" id="UP000075418">
    <property type="component" value="Unassembled WGS sequence"/>
</dbReference>
<organism evidence="10 11">
    <name type="scientific">Staphylococcus kloosii</name>
    <dbReference type="NCBI Taxonomy" id="29384"/>
    <lineage>
        <taxon>Bacteria</taxon>
        <taxon>Bacillati</taxon>
        <taxon>Bacillota</taxon>
        <taxon>Bacilli</taxon>
        <taxon>Bacillales</taxon>
        <taxon>Staphylococcaceae</taxon>
        <taxon>Staphylococcus</taxon>
    </lineage>
</organism>
<proteinExistence type="inferred from homology"/>
<dbReference type="PIRSF" id="PIRSF002162">
    <property type="entry name" value="Ribosomal_L6"/>
    <property type="match status" value="1"/>
</dbReference>